<keyword evidence="2" id="KW-1185">Reference proteome</keyword>
<dbReference type="AlphaFoldDB" id="A0A2L1UWM3"/>
<evidence type="ECO:0000313" key="1">
    <source>
        <dbReference type="EMBL" id="AVF37349.1"/>
    </source>
</evidence>
<organism evidence="1 2">
    <name type="scientific">Rahnella sikkimica</name>
    <dbReference type="NCBI Taxonomy" id="1805933"/>
    <lineage>
        <taxon>Bacteria</taxon>
        <taxon>Pseudomonadati</taxon>
        <taxon>Pseudomonadota</taxon>
        <taxon>Gammaproteobacteria</taxon>
        <taxon>Enterobacterales</taxon>
        <taxon>Yersiniaceae</taxon>
        <taxon>Rahnella</taxon>
    </lineage>
</organism>
<dbReference type="EMBL" id="CP019062">
    <property type="protein sequence ID" value="AVF37349.1"/>
    <property type="molecule type" value="Genomic_DNA"/>
</dbReference>
<reference evidence="2" key="1">
    <citation type="submission" date="2017-01" db="EMBL/GenBank/DDBJ databases">
        <title>Genome sequence of Rouxiella sp. ERMR1:05.</title>
        <authorList>
            <person name="Kumar R."/>
            <person name="Singh D."/>
            <person name="Kumar S."/>
        </authorList>
    </citation>
    <scope>NUCLEOTIDE SEQUENCE [LARGE SCALE GENOMIC DNA]</scope>
    <source>
        <strain evidence="2">ERMR1:05</strain>
    </source>
</reference>
<dbReference type="KEGG" id="rox:BV494_04600"/>
<name>A0A2L1UWM3_9GAMM</name>
<gene>
    <name evidence="1" type="ORF">BV494_04600</name>
</gene>
<dbReference type="Proteomes" id="UP000239197">
    <property type="component" value="Chromosome"/>
</dbReference>
<sequence length="79" mass="8993">MTKGGAACINGRFTEPVTELDAIPAEYQIRVINASGTIWSPWRKVSADYYEKMKPRYEVMNPGVECIQYRELFTASKKS</sequence>
<proteinExistence type="predicted"/>
<protein>
    <submittedName>
        <fullName evidence="1">Uncharacterized protein</fullName>
    </submittedName>
</protein>
<accession>A0A2L1UWM3</accession>
<evidence type="ECO:0000313" key="2">
    <source>
        <dbReference type="Proteomes" id="UP000239197"/>
    </source>
</evidence>